<sequence length="89" mass="9818">MGYADGKFRHESLQDRKTIKSLLEALTKGISKGELTLGEGDDELVLPVDGLMTLRLKADRSDGQCKVDMRISWSEQQEKPAKSAAPTVK</sequence>
<protein>
    <submittedName>
        <fullName evidence="2">Amphi-Trp domain-containing protein</fullName>
    </submittedName>
</protein>
<dbReference type="Proteomes" id="UP000444174">
    <property type="component" value="Unassembled WGS sequence"/>
</dbReference>
<comment type="caution">
    <text evidence="2">The sequence shown here is derived from an EMBL/GenBank/DDBJ whole genome shotgun (WGS) entry which is preliminary data.</text>
</comment>
<gene>
    <name evidence="2" type="ORF">GFB49_17140</name>
</gene>
<dbReference type="InterPro" id="IPR027598">
    <property type="entry name" value="Amphi-Trp_dom"/>
</dbReference>
<reference evidence="2 3" key="1">
    <citation type="submission" date="2019-10" db="EMBL/GenBank/DDBJ databases">
        <title>Epibacterium sp. nov., isolated from seawater.</title>
        <authorList>
            <person name="Zhang X."/>
            <person name="Li N."/>
        </authorList>
    </citation>
    <scope>NUCLEOTIDE SEQUENCE [LARGE SCALE GENOMIC DNA]</scope>
    <source>
        <strain evidence="2 3">SM1979</strain>
    </source>
</reference>
<dbReference type="NCBIfam" id="TIGR04354">
    <property type="entry name" value="amphi-Trp"/>
    <property type="match status" value="1"/>
</dbReference>
<evidence type="ECO:0000313" key="2">
    <source>
        <dbReference type="EMBL" id="MQQ10196.1"/>
    </source>
</evidence>
<dbReference type="EMBL" id="WIBF01000013">
    <property type="protein sequence ID" value="MQQ10196.1"/>
    <property type="molecule type" value="Genomic_DNA"/>
</dbReference>
<proteinExistence type="predicted"/>
<name>A0A843YGC9_9RHOB</name>
<organism evidence="2 3">
    <name type="scientific">Tritonibacter litoralis</name>
    <dbReference type="NCBI Taxonomy" id="2662264"/>
    <lineage>
        <taxon>Bacteria</taxon>
        <taxon>Pseudomonadati</taxon>
        <taxon>Pseudomonadota</taxon>
        <taxon>Alphaproteobacteria</taxon>
        <taxon>Rhodobacterales</taxon>
        <taxon>Paracoccaceae</taxon>
        <taxon>Tritonibacter</taxon>
    </lineage>
</organism>
<dbReference type="RefSeq" id="WP_153217177.1">
    <property type="nucleotide sequence ID" value="NZ_WIBF01000013.1"/>
</dbReference>
<keyword evidence="3" id="KW-1185">Reference proteome</keyword>
<dbReference type="AlphaFoldDB" id="A0A843YGC9"/>
<feature type="domain" description="Amphi-Trp" evidence="1">
    <location>
        <begin position="7"/>
        <end position="81"/>
    </location>
</feature>
<evidence type="ECO:0000313" key="3">
    <source>
        <dbReference type="Proteomes" id="UP000444174"/>
    </source>
</evidence>
<accession>A0A843YGC9</accession>
<evidence type="ECO:0000259" key="1">
    <source>
        <dbReference type="Pfam" id="PF20068"/>
    </source>
</evidence>
<dbReference type="Pfam" id="PF20068">
    <property type="entry name" value="Amphi-Trp"/>
    <property type="match status" value="1"/>
</dbReference>